<evidence type="ECO:0000259" key="2">
    <source>
        <dbReference type="PROSITE" id="PS50937"/>
    </source>
</evidence>
<dbReference type="PROSITE" id="PS50937">
    <property type="entry name" value="HTH_MERR_2"/>
    <property type="match status" value="1"/>
</dbReference>
<evidence type="ECO:0000313" key="4">
    <source>
        <dbReference type="Proteomes" id="UP001259803"/>
    </source>
</evidence>
<dbReference type="Gene3D" id="1.10.1660.10">
    <property type="match status" value="1"/>
</dbReference>
<proteinExistence type="predicted"/>
<keyword evidence="4" id="KW-1185">Reference proteome</keyword>
<dbReference type="RefSeq" id="WP_311339597.1">
    <property type="nucleotide sequence ID" value="NZ_JAVRHS010000001.1"/>
</dbReference>
<organism evidence="3 4">
    <name type="scientific">Croceicoccus esteveae</name>
    <dbReference type="NCBI Taxonomy" id="3075597"/>
    <lineage>
        <taxon>Bacteria</taxon>
        <taxon>Pseudomonadati</taxon>
        <taxon>Pseudomonadota</taxon>
        <taxon>Alphaproteobacteria</taxon>
        <taxon>Sphingomonadales</taxon>
        <taxon>Erythrobacteraceae</taxon>
        <taxon>Croceicoccus</taxon>
    </lineage>
</organism>
<dbReference type="EMBL" id="JAVRHS010000001">
    <property type="protein sequence ID" value="MDT0575050.1"/>
    <property type="molecule type" value="Genomic_DNA"/>
</dbReference>
<name>A0ABU2ZEM5_9SPHN</name>
<dbReference type="Pfam" id="PF13411">
    <property type="entry name" value="MerR_1"/>
    <property type="match status" value="1"/>
</dbReference>
<gene>
    <name evidence="3" type="ORF">RM533_02490</name>
</gene>
<dbReference type="CDD" id="cd04765">
    <property type="entry name" value="HTH_MlrA-like_sg2"/>
    <property type="match status" value="1"/>
</dbReference>
<comment type="caution">
    <text evidence="3">The sequence shown here is derived from an EMBL/GenBank/DDBJ whole genome shotgun (WGS) entry which is preliminary data.</text>
</comment>
<keyword evidence="1" id="KW-0238">DNA-binding</keyword>
<dbReference type="InterPro" id="IPR009061">
    <property type="entry name" value="DNA-bd_dom_put_sf"/>
</dbReference>
<dbReference type="InterPro" id="IPR000551">
    <property type="entry name" value="MerR-type_HTH_dom"/>
</dbReference>
<evidence type="ECO:0000313" key="3">
    <source>
        <dbReference type="EMBL" id="MDT0575050.1"/>
    </source>
</evidence>
<dbReference type="Proteomes" id="UP001259803">
    <property type="component" value="Unassembled WGS sequence"/>
</dbReference>
<feature type="domain" description="HTH merR-type" evidence="2">
    <location>
        <begin position="24"/>
        <end position="92"/>
    </location>
</feature>
<dbReference type="SMART" id="SM00422">
    <property type="entry name" value="HTH_MERR"/>
    <property type="match status" value="1"/>
</dbReference>
<dbReference type="SUPFAM" id="SSF46955">
    <property type="entry name" value="Putative DNA-binding domain"/>
    <property type="match status" value="1"/>
</dbReference>
<dbReference type="InterPro" id="IPR047057">
    <property type="entry name" value="MerR_fam"/>
</dbReference>
<sequence length="152" mass="16477">MTEDEARSGATSFADGKDQQAFRTIGEVSAALAIKPHVLRYWEEQFEMLRPAKRSGGRRHYRPEDVALLRRIDVLLNQQGMTIRGARKLLLEDGKSRSAASTAPQAPAYMPATGQTERAAADAAMATPGWSGAAAVAARLRAIRNKLADALD</sequence>
<dbReference type="PANTHER" id="PTHR30204">
    <property type="entry name" value="REDOX-CYCLING DRUG-SENSING TRANSCRIPTIONAL ACTIVATOR SOXR"/>
    <property type="match status" value="1"/>
</dbReference>
<accession>A0ABU2ZEM5</accession>
<dbReference type="PANTHER" id="PTHR30204:SF15">
    <property type="entry name" value="BLL5018 PROTEIN"/>
    <property type="match status" value="1"/>
</dbReference>
<protein>
    <submittedName>
        <fullName evidence="3">MerR family transcriptional regulator</fullName>
    </submittedName>
</protein>
<evidence type="ECO:0000256" key="1">
    <source>
        <dbReference type="ARBA" id="ARBA00023125"/>
    </source>
</evidence>
<reference evidence="3 4" key="1">
    <citation type="submission" date="2023-09" db="EMBL/GenBank/DDBJ databases">
        <authorList>
            <person name="Rey-Velasco X."/>
        </authorList>
    </citation>
    <scope>NUCLEOTIDE SEQUENCE [LARGE SCALE GENOMIC DNA]</scope>
    <source>
        <strain evidence="3 4">F390</strain>
    </source>
</reference>